<sequence>MLHGFISKRKHEAWALGDVLPGFWVGKVAYGVGLWRQVSMRAARCRTTAPGQSLIGVHSIRHTGKTRLSGEG</sequence>
<organism evidence="1 2">
    <name type="scientific">Archangium gephyra</name>
    <dbReference type="NCBI Taxonomy" id="48"/>
    <lineage>
        <taxon>Bacteria</taxon>
        <taxon>Pseudomonadati</taxon>
        <taxon>Myxococcota</taxon>
        <taxon>Myxococcia</taxon>
        <taxon>Myxococcales</taxon>
        <taxon>Cystobacterineae</taxon>
        <taxon>Archangiaceae</taxon>
        <taxon>Archangium</taxon>
    </lineage>
</organism>
<evidence type="ECO:0000313" key="2">
    <source>
        <dbReference type="Proteomes" id="UP000035579"/>
    </source>
</evidence>
<name>A0AAC8TAH2_9BACT</name>
<protein>
    <submittedName>
        <fullName evidence="1">Uncharacterized protein</fullName>
    </submittedName>
</protein>
<proteinExistence type="predicted"/>
<dbReference type="Proteomes" id="UP000035579">
    <property type="component" value="Chromosome"/>
</dbReference>
<dbReference type="AlphaFoldDB" id="A0AAC8TAH2"/>
<accession>A0AAC8TAH2</accession>
<gene>
    <name evidence="1" type="ORF">AA314_00378</name>
</gene>
<dbReference type="EMBL" id="CP011509">
    <property type="protein sequence ID" value="AKI98751.1"/>
    <property type="molecule type" value="Genomic_DNA"/>
</dbReference>
<evidence type="ECO:0000313" key="1">
    <source>
        <dbReference type="EMBL" id="AKI98751.1"/>
    </source>
</evidence>
<dbReference type="KEGG" id="age:AA314_00378"/>
<reference evidence="1 2" key="1">
    <citation type="submission" date="2015-05" db="EMBL/GenBank/DDBJ databases">
        <title>Genome assembly of Archangium gephyra DSM 2261.</title>
        <authorList>
            <person name="Sharma G."/>
            <person name="Subramanian S."/>
        </authorList>
    </citation>
    <scope>NUCLEOTIDE SEQUENCE [LARGE SCALE GENOMIC DNA]</scope>
    <source>
        <strain evidence="1 2">DSM 2261</strain>
    </source>
</reference>